<evidence type="ECO:0000313" key="2">
    <source>
        <dbReference type="EMBL" id="WMW80321.1"/>
    </source>
</evidence>
<keyword evidence="3" id="KW-1185">Reference proteome</keyword>
<feature type="transmembrane region" description="Helical" evidence="1">
    <location>
        <begin position="115"/>
        <end position="137"/>
    </location>
</feature>
<organism evidence="2 3">
    <name type="scientific">Undibacterium cyanobacteriorum</name>
    <dbReference type="NCBI Taxonomy" id="3073561"/>
    <lineage>
        <taxon>Bacteria</taxon>
        <taxon>Pseudomonadati</taxon>
        <taxon>Pseudomonadota</taxon>
        <taxon>Betaproteobacteria</taxon>
        <taxon>Burkholderiales</taxon>
        <taxon>Oxalobacteraceae</taxon>
        <taxon>Undibacterium</taxon>
    </lineage>
</organism>
<reference evidence="2" key="1">
    <citation type="submission" date="2023-09" db="EMBL/GenBank/DDBJ databases">
        <title>Undibacterium sp. 20NA77.5 isolated from freshwater.</title>
        <authorList>
            <person name="Le V."/>
            <person name="Ko S.-R."/>
            <person name="Ahn C.-Y."/>
            <person name="Oh H.-M."/>
        </authorList>
    </citation>
    <scope>NUCLEOTIDE SEQUENCE</scope>
    <source>
        <strain evidence="2">20NA77.5</strain>
    </source>
</reference>
<name>A0ABY9RJT5_9BURK</name>
<feature type="transmembrane region" description="Helical" evidence="1">
    <location>
        <begin position="87"/>
        <end position="109"/>
    </location>
</feature>
<evidence type="ECO:0000313" key="3">
    <source>
        <dbReference type="Proteomes" id="UP001181355"/>
    </source>
</evidence>
<evidence type="ECO:0000256" key="1">
    <source>
        <dbReference type="SAM" id="Phobius"/>
    </source>
</evidence>
<keyword evidence="1" id="KW-0812">Transmembrane</keyword>
<keyword evidence="1" id="KW-0472">Membrane</keyword>
<feature type="transmembrane region" description="Helical" evidence="1">
    <location>
        <begin position="7"/>
        <end position="30"/>
    </location>
</feature>
<protein>
    <recommendedName>
        <fullName evidence="4">DUF4345 domain-containing protein</fullName>
    </recommendedName>
</protein>
<keyword evidence="1" id="KW-1133">Transmembrane helix</keyword>
<dbReference type="EMBL" id="CP133720">
    <property type="protein sequence ID" value="WMW80321.1"/>
    <property type="molecule type" value="Genomic_DNA"/>
</dbReference>
<dbReference type="RefSeq" id="WP_309481814.1">
    <property type="nucleotide sequence ID" value="NZ_CP133720.1"/>
</dbReference>
<accession>A0ABY9RJT5</accession>
<gene>
    <name evidence="2" type="ORF">RF679_16975</name>
</gene>
<sequence>MRLERLCFLIVTGIATFGALIHWIAPWVGLDWYRFLTSPQWVVNSVRQGTWYAPVGAVVVGALMQACGVFALSATGLLPRLYLLRTALCFIACLCTVRGLLIFPLLWMVPKQLTAFDITASLVWLTAGFCMGLGTLLRWPALRPPALA</sequence>
<dbReference type="Proteomes" id="UP001181355">
    <property type="component" value="Chromosome"/>
</dbReference>
<feature type="transmembrane region" description="Helical" evidence="1">
    <location>
        <begin position="50"/>
        <end position="75"/>
    </location>
</feature>
<proteinExistence type="predicted"/>
<evidence type="ECO:0008006" key="4">
    <source>
        <dbReference type="Google" id="ProtNLM"/>
    </source>
</evidence>